<dbReference type="SUPFAM" id="SSF46689">
    <property type="entry name" value="Homeodomain-like"/>
    <property type="match status" value="1"/>
</dbReference>
<dbReference type="RefSeq" id="WP_246948326.1">
    <property type="nucleotide sequence ID" value="NZ_JALKII010000002.1"/>
</dbReference>
<comment type="caution">
    <text evidence="1">The sequence shown here is derived from an EMBL/GenBank/DDBJ whole genome shotgun (WGS) entry which is preliminary data.</text>
</comment>
<accession>A0ABT0E4J7</accession>
<name>A0ABT0E4J7_9GAMM</name>
<reference evidence="1" key="1">
    <citation type="submission" date="2022-04" db="EMBL/GenBank/DDBJ databases">
        <title>Alcanivorax sp. CY1518 draft genome sequence.</title>
        <authorList>
            <person name="Zhao G."/>
            <person name="An M."/>
        </authorList>
    </citation>
    <scope>NUCLEOTIDE SEQUENCE</scope>
    <source>
        <strain evidence="1">CY1518</strain>
    </source>
</reference>
<organism evidence="1 2">
    <name type="scientific">Alcanivorax quisquiliarum</name>
    <dbReference type="NCBI Taxonomy" id="2933565"/>
    <lineage>
        <taxon>Bacteria</taxon>
        <taxon>Pseudomonadati</taxon>
        <taxon>Pseudomonadota</taxon>
        <taxon>Gammaproteobacteria</taxon>
        <taxon>Oceanospirillales</taxon>
        <taxon>Alcanivoracaceae</taxon>
        <taxon>Alcanivorax</taxon>
    </lineage>
</organism>
<dbReference type="Proteomes" id="UP001165524">
    <property type="component" value="Unassembled WGS sequence"/>
</dbReference>
<dbReference type="InterPro" id="IPR009057">
    <property type="entry name" value="Homeodomain-like_sf"/>
</dbReference>
<evidence type="ECO:0000313" key="2">
    <source>
        <dbReference type="Proteomes" id="UP001165524"/>
    </source>
</evidence>
<gene>
    <name evidence="1" type="ORF">MU846_03110</name>
</gene>
<proteinExistence type="predicted"/>
<sequence length="71" mass="8101">MRYLKCRACKTRQRPDFSQGIDIQALLGDFVRSYLRQAPAHTAGNKTQAASLLGLKSQQPLSNWMEKYDID</sequence>
<evidence type="ECO:0008006" key="3">
    <source>
        <dbReference type="Google" id="ProtNLM"/>
    </source>
</evidence>
<protein>
    <recommendedName>
        <fullName evidence="3">DNA binding HTH domain-containing protein</fullName>
    </recommendedName>
</protein>
<evidence type="ECO:0000313" key="1">
    <source>
        <dbReference type="EMBL" id="MCK0536688.1"/>
    </source>
</evidence>
<keyword evidence="2" id="KW-1185">Reference proteome</keyword>
<dbReference type="EMBL" id="JALKII010000002">
    <property type="protein sequence ID" value="MCK0536688.1"/>
    <property type="molecule type" value="Genomic_DNA"/>
</dbReference>
<dbReference type="Gene3D" id="1.10.10.60">
    <property type="entry name" value="Homeodomain-like"/>
    <property type="match status" value="1"/>
</dbReference>